<keyword evidence="1" id="KW-1133">Transmembrane helix</keyword>
<keyword evidence="1" id="KW-0812">Transmembrane</keyword>
<keyword evidence="1" id="KW-0472">Membrane</keyword>
<name>A0A977L3L2_9CYAN</name>
<dbReference type="InterPro" id="IPR012902">
    <property type="entry name" value="N_methyl_site"/>
</dbReference>
<dbReference type="NCBIfam" id="TIGR02532">
    <property type="entry name" value="IV_pilin_GFxxxE"/>
    <property type="match status" value="1"/>
</dbReference>
<protein>
    <submittedName>
        <fullName evidence="2">Prepilin-type N-terminal cleavage/methylation domain-containing protein</fullName>
    </submittedName>
</protein>
<evidence type="ECO:0000256" key="1">
    <source>
        <dbReference type="SAM" id="Phobius"/>
    </source>
</evidence>
<dbReference type="AlphaFoldDB" id="A0A977L3L2"/>
<dbReference type="EMBL" id="CP073041">
    <property type="protein sequence ID" value="UXE64949.1"/>
    <property type="molecule type" value="Genomic_DNA"/>
</dbReference>
<dbReference type="InterPro" id="IPR045584">
    <property type="entry name" value="Pilin-like"/>
</dbReference>
<proteinExistence type="predicted"/>
<dbReference type="Gene3D" id="3.30.700.10">
    <property type="entry name" value="Glycoprotein, Type 4 Pilin"/>
    <property type="match status" value="1"/>
</dbReference>
<sequence>MIILEPWRIYTQKLFPLRPWPVHNQGWTLIEIAVVAVITGILSSLAIPSMMGMMGRSSLQSSANQVKGAFQEAQRAAIRNGSACTVNFASMGMGITGSPAGCITSPVTLTSGMNLTANTRPFSTSSTITPVGLPSSVLFSYKGNPGNSTNDFANLTVILASTKTTEQRCVVIAAGIGIMRSGTYTNNTCSTAF</sequence>
<reference evidence="2" key="1">
    <citation type="submission" date="2021-04" db="EMBL/GenBank/DDBJ databases">
        <title>Genome sequence of Woronichinia naegeliana from Washington state freshwater lake bloom.</title>
        <authorList>
            <person name="Dreher T.W."/>
        </authorList>
    </citation>
    <scope>NUCLEOTIDE SEQUENCE</scope>
    <source>
        <strain evidence="2">WA131</strain>
    </source>
</reference>
<dbReference type="SUPFAM" id="SSF54523">
    <property type="entry name" value="Pili subunits"/>
    <property type="match status" value="1"/>
</dbReference>
<evidence type="ECO:0000313" key="2">
    <source>
        <dbReference type="EMBL" id="UXE64949.1"/>
    </source>
</evidence>
<feature type="transmembrane region" description="Helical" evidence="1">
    <location>
        <begin position="26"/>
        <end position="47"/>
    </location>
</feature>
<gene>
    <name evidence="2" type="ORF">KA717_17440</name>
</gene>
<dbReference type="KEGG" id="wna:KA717_17440"/>
<accession>A0A977L3L2</accession>
<dbReference type="Proteomes" id="UP001065613">
    <property type="component" value="Chromosome"/>
</dbReference>
<organism evidence="2">
    <name type="scientific">Woronichinia naegeliana WA131</name>
    <dbReference type="NCBI Taxonomy" id="2824559"/>
    <lineage>
        <taxon>Bacteria</taxon>
        <taxon>Bacillati</taxon>
        <taxon>Cyanobacteriota</taxon>
        <taxon>Cyanophyceae</taxon>
        <taxon>Synechococcales</taxon>
        <taxon>Coelosphaeriaceae</taxon>
        <taxon>Woronichinia</taxon>
    </lineage>
</organism>